<dbReference type="AlphaFoldDB" id="A0A1I3I3F1"/>
<sequence length="285" mass="30466">MSHPVTGIDHCYLLVNDLDTSLAQFQRLGFTISPRGLHSASKGTANHTIMLSHNDYFELLGVANPTPENAPRRALLQKDGEGLYAMAGRIEDAEEGKKQLKELGVEVSNVQRFDRPVTLPDGSEGVAAFSIFSFPAEKVPVGIAFVCQHHTRETVWLPELMTHKNGAVALAGMVARYDEPEKAANDYAKLFAAGSVAAVAGGWSVDTGNVPVIFLDADALQHRYGTLETARTPASGFAVLQILVQDLAVTRAVLDASQTPFQPTSNGIAVDPSLASGAIIEFIQG</sequence>
<evidence type="ECO:0000313" key="3">
    <source>
        <dbReference type="Proteomes" id="UP000242763"/>
    </source>
</evidence>
<dbReference type="OrthoDB" id="9812467at2"/>
<dbReference type="PANTHER" id="PTHR40265">
    <property type="entry name" value="BLL2707 PROTEIN"/>
    <property type="match status" value="1"/>
</dbReference>
<dbReference type="RefSeq" id="WP_091517918.1">
    <property type="nucleotide sequence ID" value="NZ_FORF01000002.1"/>
</dbReference>
<reference evidence="3" key="1">
    <citation type="submission" date="2016-10" db="EMBL/GenBank/DDBJ databases">
        <authorList>
            <person name="Varghese N."/>
            <person name="Submissions S."/>
        </authorList>
    </citation>
    <scope>NUCLEOTIDE SEQUENCE [LARGE SCALE GENOMIC DNA]</scope>
    <source>
        <strain evidence="3">DSM 21857</strain>
    </source>
</reference>
<keyword evidence="3" id="KW-1185">Reference proteome</keyword>
<evidence type="ECO:0000313" key="2">
    <source>
        <dbReference type="EMBL" id="SFI42367.1"/>
    </source>
</evidence>
<dbReference type="SUPFAM" id="SSF54593">
    <property type="entry name" value="Glyoxalase/Bleomycin resistance protein/Dihydroxybiphenyl dioxygenase"/>
    <property type="match status" value="1"/>
</dbReference>
<dbReference type="InterPro" id="IPR025870">
    <property type="entry name" value="Glyoxalase-like_dom"/>
</dbReference>
<gene>
    <name evidence="2" type="ORF">SAMN03080618_00372</name>
</gene>
<organism evidence="2 3">
    <name type="scientific">Aquamicrobium aerolatum DSM 21857</name>
    <dbReference type="NCBI Taxonomy" id="1121003"/>
    <lineage>
        <taxon>Bacteria</taxon>
        <taxon>Pseudomonadati</taxon>
        <taxon>Pseudomonadota</taxon>
        <taxon>Alphaproteobacteria</taxon>
        <taxon>Hyphomicrobiales</taxon>
        <taxon>Phyllobacteriaceae</taxon>
        <taxon>Aerobium</taxon>
    </lineage>
</organism>
<protein>
    <submittedName>
        <fullName evidence="2">Glyoxalase-like domain-containing protein</fullName>
    </submittedName>
</protein>
<dbReference type="PROSITE" id="PS51819">
    <property type="entry name" value="VOC"/>
    <property type="match status" value="1"/>
</dbReference>
<proteinExistence type="predicted"/>
<dbReference type="InterPro" id="IPR029068">
    <property type="entry name" value="Glyas_Bleomycin-R_OHBP_Dase"/>
</dbReference>
<feature type="domain" description="VOC" evidence="1">
    <location>
        <begin position="7"/>
        <end position="150"/>
    </location>
</feature>
<dbReference type="InterPro" id="IPR037523">
    <property type="entry name" value="VOC_core"/>
</dbReference>
<dbReference type="Gene3D" id="3.10.180.10">
    <property type="entry name" value="2,3-Dihydroxybiphenyl 1,2-Dioxygenase, domain 1"/>
    <property type="match status" value="1"/>
</dbReference>
<evidence type="ECO:0000259" key="1">
    <source>
        <dbReference type="PROSITE" id="PS51819"/>
    </source>
</evidence>
<accession>A0A1I3I3F1</accession>
<dbReference type="EMBL" id="FORF01000002">
    <property type="protein sequence ID" value="SFI42367.1"/>
    <property type="molecule type" value="Genomic_DNA"/>
</dbReference>
<name>A0A1I3I3F1_9HYPH</name>
<dbReference type="STRING" id="1121003.SAMN03080618_00372"/>
<dbReference type="PANTHER" id="PTHR40265:SF1">
    <property type="entry name" value="GLYOXALASE-LIKE DOMAIN-CONTAINING PROTEIN"/>
    <property type="match status" value="1"/>
</dbReference>
<dbReference type="Proteomes" id="UP000242763">
    <property type="component" value="Unassembled WGS sequence"/>
</dbReference>
<dbReference type="Pfam" id="PF13468">
    <property type="entry name" value="Glyoxalase_3"/>
    <property type="match status" value="1"/>
</dbReference>